<evidence type="ECO:0000313" key="2">
    <source>
        <dbReference type="Proteomes" id="UP000006001"/>
    </source>
</evidence>
<organism evidence="1 2">
    <name type="scientific">Slackia exigua (strain ATCC 700122 / DSM 15923 / CIP 105133 / JCM 11022 / KCTC 5966 / S-7)</name>
    <dbReference type="NCBI Taxonomy" id="649764"/>
    <lineage>
        <taxon>Bacteria</taxon>
        <taxon>Bacillati</taxon>
        <taxon>Actinomycetota</taxon>
        <taxon>Coriobacteriia</taxon>
        <taxon>Eggerthellales</taxon>
        <taxon>Eggerthellaceae</taxon>
        <taxon>Slackia</taxon>
    </lineage>
</organism>
<dbReference type="HOGENOM" id="CLU_2958327_0_0_11"/>
<dbReference type="Proteomes" id="UP000006001">
    <property type="component" value="Unassembled WGS sequence"/>
</dbReference>
<sequence>MRGRDRGHASVPSFFMRGKRCRMAYDFKKECKELYLPSKKPGIITKSISAMSAKSYPKS</sequence>
<dbReference type="EMBL" id="ACUX02000006">
    <property type="protein sequence ID" value="EEZ61470.1"/>
    <property type="molecule type" value="Genomic_DNA"/>
</dbReference>
<keyword evidence="2" id="KW-1185">Reference proteome</keyword>
<evidence type="ECO:0000313" key="1">
    <source>
        <dbReference type="EMBL" id="EEZ61470.1"/>
    </source>
</evidence>
<dbReference type="AlphaFoldDB" id="D0WG57"/>
<protein>
    <submittedName>
        <fullName evidence="1">Uncharacterized protein</fullName>
    </submittedName>
</protein>
<reference evidence="1" key="1">
    <citation type="submission" date="2009-10" db="EMBL/GenBank/DDBJ databases">
        <authorList>
            <person name="Weinstock G."/>
            <person name="Sodergren E."/>
            <person name="Clifton S."/>
            <person name="Fulton L."/>
            <person name="Fulton B."/>
            <person name="Courtney L."/>
            <person name="Fronick C."/>
            <person name="Harrison M."/>
            <person name="Strong C."/>
            <person name="Farmer C."/>
            <person name="Delahaunty K."/>
            <person name="Markovic C."/>
            <person name="Hall O."/>
            <person name="Minx P."/>
            <person name="Tomlinson C."/>
            <person name="Mitreva M."/>
            <person name="Nelson J."/>
            <person name="Hou S."/>
            <person name="Wollam A."/>
            <person name="Pepin K.H."/>
            <person name="Johnson M."/>
            <person name="Bhonagiri V."/>
            <person name="Nash W.E."/>
            <person name="Warren W."/>
            <person name="Chinwalla A."/>
            <person name="Mardis E.R."/>
            <person name="Wilson R.K."/>
        </authorList>
    </citation>
    <scope>NUCLEOTIDE SEQUENCE [LARGE SCALE GENOMIC DNA]</scope>
    <source>
        <strain evidence="1">ATCC 700122</strain>
    </source>
</reference>
<proteinExistence type="predicted"/>
<gene>
    <name evidence="1" type="ORF">HMPREF0762_00808</name>
</gene>
<name>D0WG57_SLAES</name>
<dbReference type="STRING" id="649764.HMPREF0762_00808"/>
<comment type="caution">
    <text evidence="1">The sequence shown here is derived from an EMBL/GenBank/DDBJ whole genome shotgun (WGS) entry which is preliminary data.</text>
</comment>
<accession>D0WG57</accession>